<organism evidence="3 4">
    <name type="scientific">Hallella colorans</name>
    <dbReference type="NCBI Taxonomy" id="1703337"/>
    <lineage>
        <taxon>Bacteria</taxon>
        <taxon>Pseudomonadati</taxon>
        <taxon>Bacteroidota</taxon>
        <taxon>Bacteroidia</taxon>
        <taxon>Bacteroidales</taxon>
        <taxon>Prevotellaceae</taxon>
        <taxon>Hallella</taxon>
    </lineage>
</organism>
<gene>
    <name evidence="3" type="ORF">C7379_10456</name>
</gene>
<keyword evidence="2" id="KW-0732">Signal</keyword>
<evidence type="ECO:0000313" key="3">
    <source>
        <dbReference type="EMBL" id="PVX57440.1"/>
    </source>
</evidence>
<evidence type="ECO:0000256" key="2">
    <source>
        <dbReference type="SAM" id="SignalP"/>
    </source>
</evidence>
<evidence type="ECO:0000256" key="1">
    <source>
        <dbReference type="SAM" id="MobiDB-lite"/>
    </source>
</evidence>
<dbReference type="InterPro" id="IPR025631">
    <property type="entry name" value="Porin_10"/>
</dbReference>
<comment type="caution">
    <text evidence="3">The sequence shown here is derived from an EMBL/GenBank/DDBJ whole genome shotgun (WGS) entry which is preliminary data.</text>
</comment>
<name>A0A2U0UIF5_9BACT</name>
<reference evidence="3 4" key="1">
    <citation type="submission" date="2018-05" db="EMBL/GenBank/DDBJ databases">
        <title>Genomic Encyclopedia of Type Strains, Phase IV (KMG-IV): sequencing the most valuable type-strain genomes for metagenomic binning, comparative biology and taxonomic classification.</title>
        <authorList>
            <person name="Goeker M."/>
        </authorList>
    </citation>
    <scope>NUCLEOTIDE SEQUENCE [LARGE SCALE GENOMIC DNA]</scope>
    <source>
        <strain evidence="3 4">DSM 100333</strain>
    </source>
</reference>
<feature type="compositionally biased region" description="Polar residues" evidence="1">
    <location>
        <begin position="37"/>
        <end position="50"/>
    </location>
</feature>
<proteinExistence type="predicted"/>
<evidence type="ECO:0000313" key="4">
    <source>
        <dbReference type="Proteomes" id="UP000245870"/>
    </source>
</evidence>
<dbReference type="RefSeq" id="WP_116615963.1">
    <property type="nucleotide sequence ID" value="NZ_QENY01000004.1"/>
</dbReference>
<feature type="signal peptide" evidence="2">
    <location>
        <begin position="1"/>
        <end position="19"/>
    </location>
</feature>
<feature type="compositionally biased region" description="Basic and acidic residues" evidence="1">
    <location>
        <begin position="305"/>
        <end position="320"/>
    </location>
</feature>
<protein>
    <submittedName>
        <fullName evidence="3">Putative beta-barrel porin</fullName>
    </submittedName>
</protein>
<dbReference type="OrthoDB" id="1489309at2"/>
<keyword evidence="4" id="KW-1185">Reference proteome</keyword>
<accession>A0A2U0UIF5</accession>
<feature type="region of interest" description="Disordered" evidence="1">
    <location>
        <begin position="305"/>
        <end position="358"/>
    </location>
</feature>
<dbReference type="AlphaFoldDB" id="A0A2U0UIF5"/>
<feature type="chain" id="PRO_5015638393" evidence="2">
    <location>
        <begin position="20"/>
        <end position="782"/>
    </location>
</feature>
<dbReference type="Proteomes" id="UP000245870">
    <property type="component" value="Unassembled WGS sequence"/>
</dbReference>
<dbReference type="Pfam" id="PF14121">
    <property type="entry name" value="Porin_10"/>
    <property type="match status" value="1"/>
</dbReference>
<sequence>MKTLFSIFIFSLSLMPIMAQTPRQQGRYNEIGEDGTLRQQGNNGNATDSTNADKEIPKGLYTWTVDPRFGDRHTVVPDTVPYMYMNSIFSTGLRGEYNTTGNLGAPRIARVFTDRKERGQFIFTQPYDYIVTPVENFRFTNTLSPFTNLSYNNCGNHTNGEDHLTASFAVNAGKKLGVGFKADYLYGRGYYNEQATSHFNFSLYGSYTGDRYEAHLLASTNHQKVTENGGITNDDYITHPEIFNENYQSSEIPTALRRNWNRNDNQHVFLSHRYNLGYNRKVPMTQAEIEAKKFAMASKKEAEEKAAKEKAIKDAKREGRDIDEDQIGKSPTFSGRPANASVAEDGKRPANGQPSDSIASAGRVAVGSKAVADSLIAAENKQAEDTSWMKNEYVPVTSFIHTVDFHNYQRIYQAYQTPKDFYLDNFAVNETYGGDSIYDQTKHWSLRNTLAISMLEGFNKWAKAGLKIFAAHELRHFTLPDADAMRSWNEHSVYVGGQIVKAQGKTLHYNAVGEFGVIGADIGSVKVDGGVDLNFPLFKDTVTLAASGFYHHERPSFYYRHYQSKHFWWDNEDLAYYDHIRAQGLLGYQKTRTRLRVAYDLIRNYTYFATGYTTKNNARLFNNVSVKQSEKSISLLTAELTQEFTLGPLNWETSLTLQKSSDDTALPLPLLNAYTNLYLRFRVARVLSCDLGADARYFTTYNAPEYVPGIGQYAAQANAEKVTTGNYPIVNVYANFHLKHTRFFVMMSHLNAGMGNKKYFLTPHYPLNERVLRLGVSWNFYN</sequence>
<dbReference type="EMBL" id="QENY01000004">
    <property type="protein sequence ID" value="PVX57440.1"/>
    <property type="molecule type" value="Genomic_DNA"/>
</dbReference>
<feature type="region of interest" description="Disordered" evidence="1">
    <location>
        <begin position="34"/>
        <end position="53"/>
    </location>
</feature>